<evidence type="ECO:0000256" key="3">
    <source>
        <dbReference type="ARBA" id="ARBA00012454"/>
    </source>
</evidence>
<accession>A0A2M8TJ83</accession>
<comment type="function">
    <text evidence="4">Required for both de novo synthesis of the corrin ring for the assimilation of exogenous corrinoids. Participates in the adenosylation of a variety of incomplete and complete corrinoids.</text>
</comment>
<evidence type="ECO:0000313" key="10">
    <source>
        <dbReference type="EMBL" id="PJI23994.1"/>
    </source>
</evidence>
<dbReference type="GO" id="GO:0005524">
    <property type="term" value="F:ATP binding"/>
    <property type="evidence" value="ECO:0007669"/>
    <property type="project" value="InterPro"/>
</dbReference>
<protein>
    <recommendedName>
        <fullName evidence="3">corrinoid adenosyltransferase</fullName>
        <ecNumber evidence="3">2.5.1.17</ecNumber>
    </recommendedName>
    <alternativeName>
        <fullName evidence="5">Cob(II)alamin adenosyltransferase</fullName>
    </alternativeName>
    <alternativeName>
        <fullName evidence="7">Cob(II)yrinic acid a,c-diamide adenosyltransferase</fullName>
    </alternativeName>
    <alternativeName>
        <fullName evidence="6">Cobinamide/cobalamin adenosyltransferase</fullName>
    </alternativeName>
</protein>
<dbReference type="InterPro" id="IPR003724">
    <property type="entry name" value="CblAdoTrfase_CobA"/>
</dbReference>
<dbReference type="Proteomes" id="UP000231201">
    <property type="component" value="Unassembled WGS sequence"/>
</dbReference>
<reference evidence="10 11" key="1">
    <citation type="submission" date="2017-11" db="EMBL/GenBank/DDBJ databases">
        <title>Genome sequencing of Prevotella intermedia KCOM 2833.</title>
        <authorList>
            <person name="Kook J.-K."/>
            <person name="Park S.-N."/>
            <person name="Lim Y.K."/>
        </authorList>
    </citation>
    <scope>NUCLEOTIDE SEQUENCE [LARGE SCALE GENOMIC DNA]</scope>
    <source>
        <strain evidence="10 11">KCOM 2833</strain>
    </source>
</reference>
<dbReference type="AlphaFoldDB" id="A0A2M8TJ83"/>
<evidence type="ECO:0000256" key="6">
    <source>
        <dbReference type="ARBA" id="ARBA00033334"/>
    </source>
</evidence>
<dbReference type="Pfam" id="PF02572">
    <property type="entry name" value="CobA_CobO_BtuR"/>
    <property type="match status" value="1"/>
</dbReference>
<dbReference type="CDD" id="cd00561">
    <property type="entry name" value="CobA_ACA"/>
    <property type="match status" value="1"/>
</dbReference>
<gene>
    <name evidence="10" type="ORF">CTM59_07475</name>
</gene>
<dbReference type="PANTHER" id="PTHR46638:SF1">
    <property type="entry name" value="CORRINOID ADENOSYLTRANSFERASE"/>
    <property type="match status" value="1"/>
</dbReference>
<dbReference type="PANTHER" id="PTHR46638">
    <property type="entry name" value="CORRINOID ADENOSYLTRANSFERASE"/>
    <property type="match status" value="1"/>
</dbReference>
<dbReference type="SUPFAM" id="SSF52540">
    <property type="entry name" value="P-loop containing nucleoside triphosphate hydrolases"/>
    <property type="match status" value="1"/>
</dbReference>
<proteinExistence type="inferred from homology"/>
<comment type="catalytic activity">
    <reaction evidence="9">
        <text>2 cob(II)alamin + reduced [electron-transfer flavoprotein] + 2 ATP = 2 adenosylcob(III)alamin + 2 triphosphate + oxidized [electron-transfer flavoprotein] + 3 H(+)</text>
        <dbReference type="Rhea" id="RHEA:28671"/>
        <dbReference type="Rhea" id="RHEA-COMP:10685"/>
        <dbReference type="Rhea" id="RHEA-COMP:10686"/>
        <dbReference type="ChEBI" id="CHEBI:15378"/>
        <dbReference type="ChEBI" id="CHEBI:16304"/>
        <dbReference type="ChEBI" id="CHEBI:18036"/>
        <dbReference type="ChEBI" id="CHEBI:18408"/>
        <dbReference type="ChEBI" id="CHEBI:30616"/>
        <dbReference type="ChEBI" id="CHEBI:57692"/>
        <dbReference type="ChEBI" id="CHEBI:58307"/>
        <dbReference type="EC" id="2.5.1.17"/>
    </reaction>
</comment>
<comment type="pathway">
    <text evidence="1">Cofactor biosynthesis; adenosylcobalamin biosynthesis; adenosylcobalamin from cob(II)yrinate a,c-diamide: step 2/7.</text>
</comment>
<organism evidence="10 11">
    <name type="scientific">Prevotella intermedia</name>
    <dbReference type="NCBI Taxonomy" id="28131"/>
    <lineage>
        <taxon>Bacteria</taxon>
        <taxon>Pseudomonadati</taxon>
        <taxon>Bacteroidota</taxon>
        <taxon>Bacteroidia</taxon>
        <taxon>Bacteroidales</taxon>
        <taxon>Prevotellaceae</taxon>
        <taxon>Prevotella</taxon>
    </lineage>
</organism>
<dbReference type="GO" id="GO:0008817">
    <property type="term" value="F:corrinoid adenosyltransferase activity"/>
    <property type="evidence" value="ECO:0007669"/>
    <property type="project" value="UniProtKB-EC"/>
</dbReference>
<evidence type="ECO:0000256" key="9">
    <source>
        <dbReference type="ARBA" id="ARBA00048692"/>
    </source>
</evidence>
<dbReference type="GO" id="GO:0009236">
    <property type="term" value="P:cobalamin biosynthetic process"/>
    <property type="evidence" value="ECO:0007669"/>
    <property type="project" value="InterPro"/>
</dbReference>
<comment type="caution">
    <text evidence="10">The sequence shown here is derived from an EMBL/GenBank/DDBJ whole genome shotgun (WGS) entry which is preliminary data.</text>
</comment>
<evidence type="ECO:0000256" key="4">
    <source>
        <dbReference type="ARBA" id="ARBA00024929"/>
    </source>
</evidence>
<dbReference type="NCBIfam" id="NF004637">
    <property type="entry name" value="PRK05986.1"/>
    <property type="match status" value="1"/>
</dbReference>
<dbReference type="PIRSF" id="PIRSF015617">
    <property type="entry name" value="Adensltrnsf_CobA"/>
    <property type="match status" value="1"/>
</dbReference>
<dbReference type="Gene3D" id="3.40.50.300">
    <property type="entry name" value="P-loop containing nucleotide triphosphate hydrolases"/>
    <property type="match status" value="1"/>
</dbReference>
<comment type="catalytic activity">
    <reaction evidence="8">
        <text>2 cob(II)yrinate a,c diamide + reduced [electron-transfer flavoprotein] + 2 ATP = 2 adenosylcob(III)yrinate a,c-diamide + 2 triphosphate + oxidized [electron-transfer flavoprotein] + 3 H(+)</text>
        <dbReference type="Rhea" id="RHEA:11528"/>
        <dbReference type="Rhea" id="RHEA-COMP:10685"/>
        <dbReference type="Rhea" id="RHEA-COMP:10686"/>
        <dbReference type="ChEBI" id="CHEBI:15378"/>
        <dbReference type="ChEBI" id="CHEBI:18036"/>
        <dbReference type="ChEBI" id="CHEBI:30616"/>
        <dbReference type="ChEBI" id="CHEBI:57692"/>
        <dbReference type="ChEBI" id="CHEBI:58307"/>
        <dbReference type="ChEBI" id="CHEBI:58503"/>
        <dbReference type="ChEBI" id="CHEBI:58537"/>
        <dbReference type="EC" id="2.5.1.17"/>
    </reaction>
</comment>
<comment type="similarity">
    <text evidence="2">Belongs to the Cob(I)alamin adenosyltransferase family.</text>
</comment>
<dbReference type="RefSeq" id="WP_088438956.1">
    <property type="nucleotide sequence ID" value="NZ_NHRV01000002.1"/>
</dbReference>
<evidence type="ECO:0000256" key="5">
    <source>
        <dbReference type="ARBA" id="ARBA00031529"/>
    </source>
</evidence>
<dbReference type="EMBL" id="PENH01000002">
    <property type="protein sequence ID" value="PJI23994.1"/>
    <property type="molecule type" value="Genomic_DNA"/>
</dbReference>
<evidence type="ECO:0000256" key="1">
    <source>
        <dbReference type="ARBA" id="ARBA00005121"/>
    </source>
</evidence>
<dbReference type="EC" id="2.5.1.17" evidence="3"/>
<dbReference type="InterPro" id="IPR027417">
    <property type="entry name" value="P-loop_NTPase"/>
</dbReference>
<sequence>MSAKKMVSRGQVHVYTGDGKGKTTAAFGLALRACMSGKKVFIGQFIKSMRYNETRIADFFENISVELFGCGCMLMRAPDEADKQRAQEGLRKCAEYLKSGDWDIVVFDEITIALHMELISIEELIKALDNRATKTEVVLTGRYAPQRLIDYADLVTDMQEVKHYYANKGLLSRREGIDR</sequence>
<keyword evidence="10" id="KW-0808">Transferase</keyword>
<evidence type="ECO:0000256" key="2">
    <source>
        <dbReference type="ARBA" id="ARBA00007487"/>
    </source>
</evidence>
<evidence type="ECO:0000256" key="7">
    <source>
        <dbReference type="ARBA" id="ARBA00033354"/>
    </source>
</evidence>
<name>A0A2M8TJ83_PREIN</name>
<evidence type="ECO:0000313" key="11">
    <source>
        <dbReference type="Proteomes" id="UP000231201"/>
    </source>
</evidence>
<evidence type="ECO:0000256" key="8">
    <source>
        <dbReference type="ARBA" id="ARBA00048555"/>
    </source>
</evidence>